<comment type="caution">
    <text evidence="1">The sequence shown here is derived from an EMBL/GenBank/DDBJ whole genome shotgun (WGS) entry which is preliminary data.</text>
</comment>
<reference evidence="4 5" key="1">
    <citation type="submission" date="2020-04" db="EMBL/GenBank/DDBJ databases">
        <title>Description of novel Gluconacetobacter.</title>
        <authorList>
            <person name="Sombolestani A."/>
        </authorList>
    </citation>
    <scope>NUCLEOTIDE SEQUENCE [LARGE SCALE GENOMIC DNA]</scope>
    <source>
        <strain evidence="2 5">LMG 1728</strain>
        <strain evidence="1 6">LMG 1731</strain>
        <strain evidence="3 4">LMG 22058</strain>
    </source>
</reference>
<dbReference type="PANTHER" id="PTHR32309:SF13">
    <property type="entry name" value="FERRIC ENTEROBACTIN TRANSPORT PROTEIN FEPE"/>
    <property type="match status" value="1"/>
</dbReference>
<evidence type="ECO:0000313" key="3">
    <source>
        <dbReference type="EMBL" id="MBB2198175.1"/>
    </source>
</evidence>
<keyword evidence="5" id="KW-1185">Reference proteome</keyword>
<name>A0A7W4IID3_9PROT</name>
<dbReference type="RefSeq" id="WP_182972528.1">
    <property type="nucleotide sequence ID" value="NZ_JABEQN010000002.1"/>
</dbReference>
<evidence type="ECO:0000313" key="1">
    <source>
        <dbReference type="EMBL" id="MBB2163401.1"/>
    </source>
</evidence>
<dbReference type="EMBL" id="JABEQP010000007">
    <property type="protein sequence ID" value="MBB2198175.1"/>
    <property type="molecule type" value="Genomic_DNA"/>
</dbReference>
<accession>A0A7W4IID3</accession>
<gene>
    <name evidence="2" type="ORF">HLH25_02290</name>
    <name evidence="1" type="ORF">HLH26_02410</name>
    <name evidence="3" type="ORF">HLH44_12050</name>
</gene>
<dbReference type="InterPro" id="IPR050445">
    <property type="entry name" value="Bact_polysacc_biosynth/exp"/>
</dbReference>
<dbReference type="Gene3D" id="3.40.50.300">
    <property type="entry name" value="P-loop containing nucleotide triphosphate hydrolases"/>
    <property type="match status" value="1"/>
</dbReference>
<dbReference type="GO" id="GO:0004713">
    <property type="term" value="F:protein tyrosine kinase activity"/>
    <property type="evidence" value="ECO:0007669"/>
    <property type="project" value="TreeGrafter"/>
</dbReference>
<dbReference type="Proteomes" id="UP000530320">
    <property type="component" value="Unassembled WGS sequence"/>
</dbReference>
<dbReference type="EMBL" id="JABEQN010000002">
    <property type="protein sequence ID" value="MBB2192482.1"/>
    <property type="molecule type" value="Genomic_DNA"/>
</dbReference>
<dbReference type="SUPFAM" id="SSF52540">
    <property type="entry name" value="P-loop containing nucleoside triphosphate hydrolases"/>
    <property type="match status" value="1"/>
</dbReference>
<dbReference type="InterPro" id="IPR027417">
    <property type="entry name" value="P-loop_NTPase"/>
</dbReference>
<dbReference type="Proteomes" id="UP000540490">
    <property type="component" value="Unassembled WGS sequence"/>
</dbReference>
<proteinExistence type="predicted"/>
<sequence length="231" mass="25256">MNGTASSPPPSVGNASTLPPHLILETEIKRLLYMLPRQKSNAIVLQFIATQSGIGTTSVARDFSVVSGGDMGVETLLISLDGPIGSFEESIVRKYYIPASRLIAPASSASDAQPDGDWLQVRKVKDSSLSIAMPSTDAQKHPIDWIEQIKKWKPRYEVIFIDAPPLRASYLGVALSSYIDASIIVIGAEETKKSEAKDLIYRIEEVKGNILGAVFNKRRSHIPSILYHLPI</sequence>
<dbReference type="PANTHER" id="PTHR32309">
    <property type="entry name" value="TYROSINE-PROTEIN KINASE"/>
    <property type="match status" value="1"/>
</dbReference>
<evidence type="ECO:0000313" key="5">
    <source>
        <dbReference type="Proteomes" id="UP000540490"/>
    </source>
</evidence>
<dbReference type="AlphaFoldDB" id="A0A7W4IID3"/>
<protein>
    <submittedName>
        <fullName evidence="1">Uncharacterized protein</fullName>
    </submittedName>
</protein>
<dbReference type="GO" id="GO:0005886">
    <property type="term" value="C:plasma membrane"/>
    <property type="evidence" value="ECO:0007669"/>
    <property type="project" value="TreeGrafter"/>
</dbReference>
<organism evidence="1 6">
    <name type="scientific">Gluconacetobacter dulcium</name>
    <dbReference type="NCBI Taxonomy" id="2729096"/>
    <lineage>
        <taxon>Bacteria</taxon>
        <taxon>Pseudomonadati</taxon>
        <taxon>Pseudomonadota</taxon>
        <taxon>Alphaproteobacteria</taxon>
        <taxon>Acetobacterales</taxon>
        <taxon>Acetobacteraceae</taxon>
        <taxon>Gluconacetobacter</taxon>
    </lineage>
</organism>
<evidence type="ECO:0000313" key="4">
    <source>
        <dbReference type="Proteomes" id="UP000530320"/>
    </source>
</evidence>
<dbReference type="Proteomes" id="UP000561077">
    <property type="component" value="Unassembled WGS sequence"/>
</dbReference>
<dbReference type="EMBL" id="JABEQO010000002">
    <property type="protein sequence ID" value="MBB2163401.1"/>
    <property type="molecule type" value="Genomic_DNA"/>
</dbReference>
<evidence type="ECO:0000313" key="2">
    <source>
        <dbReference type="EMBL" id="MBB2192482.1"/>
    </source>
</evidence>
<evidence type="ECO:0000313" key="6">
    <source>
        <dbReference type="Proteomes" id="UP000561077"/>
    </source>
</evidence>